<protein>
    <recommendedName>
        <fullName evidence="3">YneQ</fullName>
    </recommendedName>
</protein>
<dbReference type="Proteomes" id="UP000278746">
    <property type="component" value="Unassembled WGS sequence"/>
</dbReference>
<dbReference type="RefSeq" id="WP_122896969.1">
    <property type="nucleotide sequence ID" value="NZ_RHIB01000001.1"/>
</dbReference>
<dbReference type="AlphaFoldDB" id="A0A3M7TVZ9"/>
<evidence type="ECO:0000313" key="1">
    <source>
        <dbReference type="EMBL" id="RNA69449.1"/>
    </source>
</evidence>
<dbReference type="EMBL" id="RHIB01000001">
    <property type="protein sequence ID" value="RNA69449.1"/>
    <property type="molecule type" value="Genomic_DNA"/>
</dbReference>
<sequence length="99" mass="11664">MAFGITRSELNAFKEKAQRGEIAILTHYWYDERFPQYKTVTKAGCSNVETLVKWGKQYGLKREWIHYQKGLPHFDLLGENARDVLKKEGLESQLKKFKQ</sequence>
<dbReference type="OrthoDB" id="2361368at2"/>
<proteinExistence type="predicted"/>
<evidence type="ECO:0000313" key="2">
    <source>
        <dbReference type="Proteomes" id="UP000278746"/>
    </source>
</evidence>
<name>A0A3M7TVZ9_9BACI</name>
<organism evidence="1 2">
    <name type="scientific">Alteribacter keqinensis</name>
    <dbReference type="NCBI Taxonomy" id="2483800"/>
    <lineage>
        <taxon>Bacteria</taxon>
        <taxon>Bacillati</taxon>
        <taxon>Bacillota</taxon>
        <taxon>Bacilli</taxon>
        <taxon>Bacillales</taxon>
        <taxon>Bacillaceae</taxon>
        <taxon>Alteribacter</taxon>
    </lineage>
</organism>
<accession>A0A3M7TVZ9</accession>
<gene>
    <name evidence="1" type="ORF">EBO34_05800</name>
</gene>
<keyword evidence="2" id="KW-1185">Reference proteome</keyword>
<reference evidence="1 2" key="1">
    <citation type="submission" date="2018-10" db="EMBL/GenBank/DDBJ databases">
        <title>Bacillus Keqinensis sp. nov., a moderately halophilic bacterium isolated from a saline-alkaline lake.</title>
        <authorList>
            <person name="Wang H."/>
        </authorList>
    </citation>
    <scope>NUCLEOTIDE SEQUENCE [LARGE SCALE GENOMIC DNA]</scope>
    <source>
        <strain evidence="1 2">KQ-3</strain>
    </source>
</reference>
<evidence type="ECO:0008006" key="3">
    <source>
        <dbReference type="Google" id="ProtNLM"/>
    </source>
</evidence>
<comment type="caution">
    <text evidence="1">The sequence shown here is derived from an EMBL/GenBank/DDBJ whole genome shotgun (WGS) entry which is preliminary data.</text>
</comment>